<organism evidence="6 7">
    <name type="scientific">Sanguibacter antarcticus</name>
    <dbReference type="NCBI Taxonomy" id="372484"/>
    <lineage>
        <taxon>Bacteria</taxon>
        <taxon>Bacillati</taxon>
        <taxon>Actinomycetota</taxon>
        <taxon>Actinomycetes</taxon>
        <taxon>Micrococcales</taxon>
        <taxon>Sanguibacteraceae</taxon>
        <taxon>Sanguibacter</taxon>
    </lineage>
</organism>
<evidence type="ECO:0000256" key="2">
    <source>
        <dbReference type="ARBA" id="ARBA00005866"/>
    </source>
</evidence>
<dbReference type="EMBL" id="PDJG01000001">
    <property type="protein sequence ID" value="PFG34235.1"/>
    <property type="molecule type" value="Genomic_DNA"/>
</dbReference>
<dbReference type="PANTHER" id="PTHR11122">
    <property type="entry name" value="APOSPORY-ASSOCIATED PROTEIN C-RELATED"/>
    <property type="match status" value="1"/>
</dbReference>
<evidence type="ECO:0000313" key="6">
    <source>
        <dbReference type="EMBL" id="PFG34235.1"/>
    </source>
</evidence>
<dbReference type="CDD" id="cd09020">
    <property type="entry name" value="D-hex-6-P-epi_like"/>
    <property type="match status" value="1"/>
</dbReference>
<dbReference type="SUPFAM" id="SSF74650">
    <property type="entry name" value="Galactose mutarotase-like"/>
    <property type="match status" value="1"/>
</dbReference>
<dbReference type="PANTHER" id="PTHR11122:SF13">
    <property type="entry name" value="GLUCOSE-6-PHOSPHATE 1-EPIMERASE"/>
    <property type="match status" value="1"/>
</dbReference>
<dbReference type="EC" id="5.1.3.15" evidence="4"/>
<dbReference type="OrthoDB" id="9790727at2"/>
<evidence type="ECO:0000256" key="4">
    <source>
        <dbReference type="PIRNR" id="PIRNR016020"/>
    </source>
</evidence>
<dbReference type="GO" id="GO:0030246">
    <property type="term" value="F:carbohydrate binding"/>
    <property type="evidence" value="ECO:0007669"/>
    <property type="project" value="UniProtKB-UniRule"/>
</dbReference>
<evidence type="ECO:0000256" key="3">
    <source>
        <dbReference type="ARBA" id="ARBA00023235"/>
    </source>
</evidence>
<dbReference type="PIRSF" id="PIRSF016020">
    <property type="entry name" value="PHexose_mutarotase"/>
    <property type="match status" value="1"/>
</dbReference>
<feature type="active site" evidence="5">
    <location>
        <position position="268"/>
    </location>
</feature>
<dbReference type="GO" id="GO:0005975">
    <property type="term" value="P:carbohydrate metabolic process"/>
    <property type="evidence" value="ECO:0007669"/>
    <property type="project" value="InterPro"/>
</dbReference>
<evidence type="ECO:0000256" key="5">
    <source>
        <dbReference type="PIRSR" id="PIRSR016020-1"/>
    </source>
</evidence>
<proteinExistence type="inferred from homology"/>
<name>A0A2A9E7E5_9MICO</name>
<keyword evidence="7" id="KW-1185">Reference proteome</keyword>
<evidence type="ECO:0000313" key="7">
    <source>
        <dbReference type="Proteomes" id="UP000225548"/>
    </source>
</evidence>
<dbReference type="InterPro" id="IPR025532">
    <property type="entry name" value="G6P_1-epimerase"/>
</dbReference>
<keyword evidence="3 4" id="KW-0413">Isomerase</keyword>
<comment type="caution">
    <text evidence="6">The sequence shown here is derived from an EMBL/GenBank/DDBJ whole genome shotgun (WGS) entry which is preliminary data.</text>
</comment>
<dbReference type="InterPro" id="IPR011013">
    <property type="entry name" value="Gal_mutarotase_sf_dom"/>
</dbReference>
<dbReference type="InterPro" id="IPR008183">
    <property type="entry name" value="Aldose_1/G6P_1-epimerase"/>
</dbReference>
<dbReference type="InterPro" id="IPR014718">
    <property type="entry name" value="GH-type_carb-bd"/>
</dbReference>
<dbReference type="RefSeq" id="WP_098455298.1">
    <property type="nucleotide sequence ID" value="NZ_PDJG01000001.1"/>
</dbReference>
<dbReference type="Gene3D" id="2.70.98.10">
    <property type="match status" value="1"/>
</dbReference>
<dbReference type="Proteomes" id="UP000225548">
    <property type="component" value="Unassembled WGS sequence"/>
</dbReference>
<feature type="active site" evidence="5">
    <location>
        <position position="164"/>
    </location>
</feature>
<sequence length="297" mass="31161">MRNLPDSVRLTTGQGGLPVVQVDGATAAAEVYLHGATVTRWAPTGADDALWVSGSSHFTAGKPIRGGVPICFPWFGALDDHPDAPAHGFARLTSWQLAGAQDDGEHVTLTLSLTDADVAASPGAADWPHRFEAVYTVVVGARLSLSLTVTNHDDAPFTFEEALHTYFAVQDVRTTEVAGLEGHAFLDRLAGPGPVPGEDAPVRFDGETDRIYLGVGSGAAVHDLAAGRSVVIAKRGSDATVVWNPWIDKAAAMADFGDDEWTGMVCVEVCNVRDTAVSLAPGASHTMTAMYQLSPTG</sequence>
<comment type="catalytic activity">
    <reaction evidence="1">
        <text>alpha-D-glucose 6-phosphate = beta-D-glucose 6-phosphate</text>
        <dbReference type="Rhea" id="RHEA:16249"/>
        <dbReference type="ChEBI" id="CHEBI:58225"/>
        <dbReference type="ChEBI" id="CHEBI:58247"/>
        <dbReference type="EC" id="5.1.3.15"/>
    </reaction>
</comment>
<dbReference type="Pfam" id="PF01263">
    <property type="entry name" value="Aldose_epim"/>
    <property type="match status" value="1"/>
</dbReference>
<dbReference type="GO" id="GO:0047938">
    <property type="term" value="F:glucose-6-phosphate 1-epimerase activity"/>
    <property type="evidence" value="ECO:0007669"/>
    <property type="project" value="UniProtKB-UniRule"/>
</dbReference>
<comment type="similarity">
    <text evidence="2 4">Belongs to the glucose-6-phosphate 1-epimerase family.</text>
</comment>
<evidence type="ECO:0000256" key="1">
    <source>
        <dbReference type="ARBA" id="ARBA00001096"/>
    </source>
</evidence>
<reference evidence="6 7" key="1">
    <citation type="submission" date="2017-10" db="EMBL/GenBank/DDBJ databases">
        <title>Sequencing the genomes of 1000 actinobacteria strains.</title>
        <authorList>
            <person name="Klenk H.-P."/>
        </authorList>
    </citation>
    <scope>NUCLEOTIDE SEQUENCE [LARGE SCALE GENOMIC DNA]</scope>
    <source>
        <strain evidence="6 7">DSM 18966</strain>
    </source>
</reference>
<protein>
    <recommendedName>
        <fullName evidence="4">Putative glucose-6-phosphate 1-epimerase</fullName>
        <ecNumber evidence="4">5.1.3.15</ecNumber>
    </recommendedName>
</protein>
<dbReference type="AlphaFoldDB" id="A0A2A9E7E5"/>
<accession>A0A2A9E7E5</accession>
<gene>
    <name evidence="6" type="ORF">ATL42_2140</name>
</gene>